<dbReference type="PANTHER" id="PTHR31344:SF13">
    <property type="entry name" value="EEIG1_EHBP1 PROTEIN AMINO-TERMINAL DOMAIN PROTEIN"/>
    <property type="match status" value="1"/>
</dbReference>
<feature type="region of interest" description="Disordered" evidence="1">
    <location>
        <begin position="317"/>
        <end position="385"/>
    </location>
</feature>
<dbReference type="InterPro" id="IPR019448">
    <property type="entry name" value="NT-C2"/>
</dbReference>
<evidence type="ECO:0000259" key="2">
    <source>
        <dbReference type="PROSITE" id="PS51840"/>
    </source>
</evidence>
<evidence type="ECO:0000256" key="1">
    <source>
        <dbReference type="SAM" id="MobiDB-lite"/>
    </source>
</evidence>
<feature type="non-terminal residue" evidence="3">
    <location>
        <position position="954"/>
    </location>
</feature>
<protein>
    <recommendedName>
        <fullName evidence="2">C2 NT-type domain-containing protein</fullName>
    </recommendedName>
</protein>
<dbReference type="EMBL" id="AUSU01000950">
    <property type="protein sequence ID" value="EPS72150.1"/>
    <property type="molecule type" value="Genomic_DNA"/>
</dbReference>
<evidence type="ECO:0000313" key="3">
    <source>
        <dbReference type="EMBL" id="EPS72150.1"/>
    </source>
</evidence>
<dbReference type="Proteomes" id="UP000015453">
    <property type="component" value="Unassembled WGS sequence"/>
</dbReference>
<feature type="region of interest" description="Disordered" evidence="1">
    <location>
        <begin position="136"/>
        <end position="290"/>
    </location>
</feature>
<gene>
    <name evidence="3" type="ORF">M569_02605</name>
</gene>
<organism evidence="3 4">
    <name type="scientific">Genlisea aurea</name>
    <dbReference type="NCBI Taxonomy" id="192259"/>
    <lineage>
        <taxon>Eukaryota</taxon>
        <taxon>Viridiplantae</taxon>
        <taxon>Streptophyta</taxon>
        <taxon>Embryophyta</taxon>
        <taxon>Tracheophyta</taxon>
        <taxon>Spermatophyta</taxon>
        <taxon>Magnoliopsida</taxon>
        <taxon>eudicotyledons</taxon>
        <taxon>Gunneridae</taxon>
        <taxon>Pentapetalae</taxon>
        <taxon>asterids</taxon>
        <taxon>lamiids</taxon>
        <taxon>Lamiales</taxon>
        <taxon>Lentibulariaceae</taxon>
        <taxon>Genlisea</taxon>
    </lineage>
</organism>
<feature type="compositionally biased region" description="Low complexity" evidence="1">
    <location>
        <begin position="251"/>
        <end position="288"/>
    </location>
</feature>
<feature type="domain" description="C2 NT-type" evidence="2">
    <location>
        <begin position="8"/>
        <end position="155"/>
    </location>
</feature>
<dbReference type="GO" id="GO:0005643">
    <property type="term" value="C:nuclear pore"/>
    <property type="evidence" value="ECO:0007669"/>
    <property type="project" value="InterPro"/>
</dbReference>
<dbReference type="AlphaFoldDB" id="S8CYT6"/>
<sequence>MVLGMKSKQKKGGGVVKLDYIVHLQDISPWPPSEGFKSVQTVLLQWENADRNSSGSFLSVAGDFDVTFNESFMLPLTLKRHKRSPHRFRKNRLELTLSEPPRPDRPKGHVLGTAAVDLADYVPLEEMVAVSVPINMKHSGNSSSSSVQPALSMKLEPVEKRDSSSSSSPATGSLSKDAPLWENGDSELASPSDEDDASSSHSSRRSSESAPLAAAASSSSPLNEKTGESKELSKNLLPDPPGYAAWKKKSNNNNNSHVSSSSSSKFPDRSMSFAQRSSIRSSPSSMSFRDVHNTVTDFKEDKSFVSFATLIGYGERTTDTVNNNSNASFDSSSSELKTASREDKTEHKDFESDGSSCSISLGKLPAIPPSRGRSKQTKSVQVDVSVTEDPDAEVKTIEVDIPNVSGDKKEPAAPHVLPDHSRNEWKARVEMLQEELREAAAIELALYATVSEHSSSGNKVHAPARRLSRFYSNACGGGCQAKRACAAKAAVSGLVLVSRACGHDVPRLTFWLSNAIMLRALISQTAAELPYAASEGEKSKPLEESDDWEDILAFIIALEKVESWLFSRIVESLWWQPAVVKNSVSTSAKTISKKSSGRKSNTGGCQEQGSLSIEIWKKAFKDACERLCPIRASGHECGCLAALVALVMEQLVIRLDVAMFNAILRESDEEMPTDPVSDPISDSKVLPIPAGKSSFTAGAQLKNVVSIHQNPSFLKSLQFFFFHFIGNWSRWLTDLFGLEDNSSEDSRDGVTRKRFKTFRLLHALSDLMMLPFGMLADASTRKEASSSRKNTNLSSRCFFICFCSHMKVCPLLGPAIIRRVLNNFIPDEFCPETIPRYVVEALDSEETTDSPADAVLNFPCSATPTRYSPPPAALLTCVGEVGSQVLKSSRLSSIKKSYNSDEELEELDSPLISIIPDSYQSSSVLAKLNLMPQEKHGRNIVRYKLLKEIWKDED</sequence>
<keyword evidence="4" id="KW-1185">Reference proteome</keyword>
<feature type="compositionally biased region" description="Low complexity" evidence="1">
    <location>
        <begin position="322"/>
        <end position="334"/>
    </location>
</feature>
<proteinExistence type="predicted"/>
<feature type="compositionally biased region" description="Basic and acidic residues" evidence="1">
    <location>
        <begin position="338"/>
        <end position="351"/>
    </location>
</feature>
<reference evidence="3 4" key="1">
    <citation type="journal article" date="2013" name="BMC Genomics">
        <title>The miniature genome of a carnivorous plant Genlisea aurea contains a low number of genes and short non-coding sequences.</title>
        <authorList>
            <person name="Leushkin E.V."/>
            <person name="Sutormin R.A."/>
            <person name="Nabieva E.R."/>
            <person name="Penin A.A."/>
            <person name="Kondrashov A.S."/>
            <person name="Logacheva M.D."/>
        </authorList>
    </citation>
    <scope>NUCLEOTIDE SEQUENCE [LARGE SCALE GENOMIC DNA]</scope>
</reference>
<feature type="compositionally biased region" description="Low complexity" evidence="1">
    <location>
        <begin position="208"/>
        <end position="222"/>
    </location>
</feature>
<evidence type="ECO:0000313" key="4">
    <source>
        <dbReference type="Proteomes" id="UP000015453"/>
    </source>
</evidence>
<dbReference type="Pfam" id="PF10358">
    <property type="entry name" value="NT-C2"/>
    <property type="match status" value="1"/>
</dbReference>
<dbReference type="OrthoDB" id="20172at2759"/>
<comment type="caution">
    <text evidence="3">The sequence shown here is derived from an EMBL/GenBank/DDBJ whole genome shotgun (WGS) entry which is preliminary data.</text>
</comment>
<feature type="region of interest" description="Disordered" evidence="1">
    <location>
        <begin position="89"/>
        <end position="110"/>
    </location>
</feature>
<dbReference type="PROSITE" id="PS51840">
    <property type="entry name" value="C2_NT"/>
    <property type="match status" value="1"/>
</dbReference>
<dbReference type="InterPro" id="IPR021827">
    <property type="entry name" value="Nup186/Nup192/Nup205"/>
</dbReference>
<dbReference type="PANTHER" id="PTHR31344">
    <property type="entry name" value="NUCLEAR PORE COMPLEX PROTEIN NUP205"/>
    <property type="match status" value="1"/>
</dbReference>
<name>S8CYT6_9LAMI</name>
<accession>S8CYT6</accession>